<dbReference type="InterPro" id="IPR001347">
    <property type="entry name" value="SIS_dom"/>
</dbReference>
<dbReference type="Gene3D" id="3.40.50.10490">
    <property type="entry name" value="Glucose-6-phosphate isomerase like protein, domain 1"/>
    <property type="match status" value="1"/>
</dbReference>
<dbReference type="InterPro" id="IPR046348">
    <property type="entry name" value="SIS_dom_sf"/>
</dbReference>
<dbReference type="InterPro" id="IPR050099">
    <property type="entry name" value="SIS_GmhA/DiaA_subfam"/>
</dbReference>
<accession>A0ABP7IV91</accession>
<sequence>MDEDDQASSDGIHRLYPFLYGGRAAHRFHPDLARDGSGDLRGGPCSGHLNRSTEEKTGEIVRLRAQVAEMYADRLAECAEAMAARFVAGGRLFTFGNGGSSTDAQEVATAFLRPQYGRPLPALSLTSDIALVTALSNDVGFDVVFARQISALGRPGDIAFGLSTSGGSANLVQAFEEAWGRGMLTVGLAGYQGGRLAELAELDVLDHLFVIPSSSVHRIQEAQTTLYHVLWEATQHVLGAEAAKGSSTQTRSGEAVWPRRPTQRTAG</sequence>
<gene>
    <name evidence="3" type="ORF">GCM10022226_55650</name>
</gene>
<dbReference type="RefSeq" id="WP_344946377.1">
    <property type="nucleotide sequence ID" value="NZ_BAAAZR010000020.1"/>
</dbReference>
<proteinExistence type="predicted"/>
<comment type="caution">
    <text evidence="3">The sequence shown here is derived from an EMBL/GenBank/DDBJ whole genome shotgun (WGS) entry which is preliminary data.</text>
</comment>
<evidence type="ECO:0000259" key="2">
    <source>
        <dbReference type="PROSITE" id="PS51464"/>
    </source>
</evidence>
<evidence type="ECO:0000313" key="4">
    <source>
        <dbReference type="Proteomes" id="UP001500888"/>
    </source>
</evidence>
<dbReference type="Proteomes" id="UP001500888">
    <property type="component" value="Unassembled WGS sequence"/>
</dbReference>
<organism evidence="3 4">
    <name type="scientific">Sphaerisporangium flaviroseum</name>
    <dbReference type="NCBI Taxonomy" id="509199"/>
    <lineage>
        <taxon>Bacteria</taxon>
        <taxon>Bacillati</taxon>
        <taxon>Actinomycetota</taxon>
        <taxon>Actinomycetes</taxon>
        <taxon>Streptosporangiales</taxon>
        <taxon>Streptosporangiaceae</taxon>
        <taxon>Sphaerisporangium</taxon>
    </lineage>
</organism>
<dbReference type="InterPro" id="IPR035461">
    <property type="entry name" value="GmhA/DiaA"/>
</dbReference>
<reference evidence="4" key="1">
    <citation type="journal article" date="2019" name="Int. J. Syst. Evol. Microbiol.">
        <title>The Global Catalogue of Microorganisms (GCM) 10K type strain sequencing project: providing services to taxonomists for standard genome sequencing and annotation.</title>
        <authorList>
            <consortium name="The Broad Institute Genomics Platform"/>
            <consortium name="The Broad Institute Genome Sequencing Center for Infectious Disease"/>
            <person name="Wu L."/>
            <person name="Ma J."/>
        </authorList>
    </citation>
    <scope>NUCLEOTIDE SEQUENCE [LARGE SCALE GENOMIC DNA]</scope>
    <source>
        <strain evidence="4">JCM 16908</strain>
    </source>
</reference>
<evidence type="ECO:0000256" key="1">
    <source>
        <dbReference type="SAM" id="MobiDB-lite"/>
    </source>
</evidence>
<dbReference type="PANTHER" id="PTHR30390:SF6">
    <property type="entry name" value="DNAA INITIATOR-ASSOCIATING PROTEIN DIAA"/>
    <property type="match status" value="1"/>
</dbReference>
<keyword evidence="4" id="KW-1185">Reference proteome</keyword>
<dbReference type="PANTHER" id="PTHR30390">
    <property type="entry name" value="SEDOHEPTULOSE 7-PHOSPHATE ISOMERASE / DNAA INITIATOR-ASSOCIATING FACTOR FOR REPLICATION INITIATION"/>
    <property type="match status" value="1"/>
</dbReference>
<dbReference type="Pfam" id="PF13580">
    <property type="entry name" value="SIS_2"/>
    <property type="match status" value="1"/>
</dbReference>
<dbReference type="PROSITE" id="PS51464">
    <property type="entry name" value="SIS"/>
    <property type="match status" value="1"/>
</dbReference>
<evidence type="ECO:0000313" key="3">
    <source>
        <dbReference type="EMBL" id="GAA3827572.1"/>
    </source>
</evidence>
<dbReference type="SUPFAM" id="SSF53697">
    <property type="entry name" value="SIS domain"/>
    <property type="match status" value="1"/>
</dbReference>
<dbReference type="EMBL" id="BAAAZR010000020">
    <property type="protein sequence ID" value="GAA3827572.1"/>
    <property type="molecule type" value="Genomic_DNA"/>
</dbReference>
<name>A0ABP7IV91_9ACTN</name>
<dbReference type="CDD" id="cd05006">
    <property type="entry name" value="SIS_GmhA"/>
    <property type="match status" value="1"/>
</dbReference>
<protein>
    <submittedName>
        <fullName evidence="3">SIS domain-containing protein</fullName>
    </submittedName>
</protein>
<feature type="region of interest" description="Disordered" evidence="1">
    <location>
        <begin position="241"/>
        <end position="267"/>
    </location>
</feature>
<feature type="domain" description="SIS" evidence="2">
    <location>
        <begin position="82"/>
        <end position="240"/>
    </location>
</feature>